<dbReference type="PANTHER" id="PTHR37549:SF1">
    <property type="entry name" value="LIPOPROTEIN LPRI"/>
    <property type="match status" value="1"/>
</dbReference>
<feature type="signal peptide" evidence="1">
    <location>
        <begin position="1"/>
        <end position="32"/>
    </location>
</feature>
<feature type="chain" id="PRO_5017564933" evidence="1">
    <location>
        <begin position="33"/>
        <end position="346"/>
    </location>
</feature>
<dbReference type="GO" id="GO:0005576">
    <property type="term" value="C:extracellular region"/>
    <property type="evidence" value="ECO:0007669"/>
    <property type="project" value="TreeGrafter"/>
</dbReference>
<gene>
    <name evidence="3" type="ORF">DWV00_26605</name>
</gene>
<comment type="caution">
    <text evidence="3">The sequence shown here is derived from an EMBL/GenBank/DDBJ whole genome shotgun (WGS) entry which is preliminary data.</text>
</comment>
<dbReference type="AlphaFoldDB" id="A0A3D8JS36"/>
<dbReference type="Gene3D" id="1.20.1270.180">
    <property type="match status" value="1"/>
</dbReference>
<keyword evidence="4" id="KW-1185">Reference proteome</keyword>
<reference evidence="3 4" key="1">
    <citation type="submission" date="2018-08" db="EMBL/GenBank/DDBJ databases">
        <title>Paraburkholderia sp. DHOM06 isolated from forest soil.</title>
        <authorList>
            <person name="Gao Z.-H."/>
            <person name="Qiu L.-H."/>
        </authorList>
    </citation>
    <scope>NUCLEOTIDE SEQUENCE [LARGE SCALE GENOMIC DNA]</scope>
    <source>
        <strain evidence="3 4">DHOM06</strain>
    </source>
</reference>
<evidence type="ECO:0000256" key="1">
    <source>
        <dbReference type="SAM" id="SignalP"/>
    </source>
</evidence>
<dbReference type="InterPro" id="IPR052755">
    <property type="entry name" value="Lysozyme_Inhibitor_LprI"/>
</dbReference>
<dbReference type="InterPro" id="IPR009739">
    <property type="entry name" value="LprI-like_N"/>
</dbReference>
<sequence>MPRLLPPSRRSLPFPHWIGLIALTAIPLASHAASFDCAKAASPTEKAICTTPEVSRLDSELAAAWKKALADSRDVSTLKAAQQRWLHERNACDSAAPCLSDRYRERLAQLAGTPLATNRWEQTWMLDVDNPTVGGQLTFTGKAPHLSFELSVYNGGHTSESEGDVTLVGETASYSNSDGCKLTFTRANQTIGVTENSGPTACGEAMGVSFGGKYVTFAAFNAKPSANLVSLKVLENRGEDDAARALLGADYDTLVSTINLGSGTDDLDHLGAHAQNFFVRGLANTNAAIVMNNGSQLWIGLLVFDKSNNVRMRYYTNVPAWKKRVPKTILAWHDQIDKTYPIDMMP</sequence>
<protein>
    <submittedName>
        <fullName evidence="3">DUF1311 domain-containing protein</fullName>
    </submittedName>
</protein>
<name>A0A3D8JS36_9BURK</name>
<dbReference type="PANTHER" id="PTHR37549">
    <property type="entry name" value="LIPOPROTEIN LPRI"/>
    <property type="match status" value="1"/>
</dbReference>
<organism evidence="3 4">
    <name type="scientific">Trinickia dinghuensis</name>
    <dbReference type="NCBI Taxonomy" id="2291023"/>
    <lineage>
        <taxon>Bacteria</taxon>
        <taxon>Pseudomonadati</taxon>
        <taxon>Pseudomonadota</taxon>
        <taxon>Betaproteobacteria</taxon>
        <taxon>Burkholderiales</taxon>
        <taxon>Burkholderiaceae</taxon>
        <taxon>Trinickia</taxon>
    </lineage>
</organism>
<evidence type="ECO:0000259" key="2">
    <source>
        <dbReference type="Pfam" id="PF07007"/>
    </source>
</evidence>
<dbReference type="Pfam" id="PF07007">
    <property type="entry name" value="LprI"/>
    <property type="match status" value="1"/>
</dbReference>
<evidence type="ECO:0000313" key="4">
    <source>
        <dbReference type="Proteomes" id="UP000256838"/>
    </source>
</evidence>
<dbReference type="Proteomes" id="UP000256838">
    <property type="component" value="Unassembled WGS sequence"/>
</dbReference>
<dbReference type="EMBL" id="QRGA01000017">
    <property type="protein sequence ID" value="RDU95828.1"/>
    <property type="molecule type" value="Genomic_DNA"/>
</dbReference>
<accession>A0A3D8JS36</accession>
<evidence type="ECO:0000313" key="3">
    <source>
        <dbReference type="EMBL" id="RDU95828.1"/>
    </source>
</evidence>
<feature type="domain" description="Lysozyme inhibitor LprI-like N-terminal" evidence="2">
    <location>
        <begin position="37"/>
        <end position="110"/>
    </location>
</feature>
<dbReference type="OrthoDB" id="5450120at2"/>
<proteinExistence type="predicted"/>
<keyword evidence="1" id="KW-0732">Signal</keyword>